<dbReference type="Proteomes" id="UP000828924">
    <property type="component" value="Chromosome"/>
</dbReference>
<organism evidence="2 3">
    <name type="scientific">Streptomyces formicae</name>
    <dbReference type="NCBI Taxonomy" id="1616117"/>
    <lineage>
        <taxon>Bacteria</taxon>
        <taxon>Bacillati</taxon>
        <taxon>Actinomycetota</taxon>
        <taxon>Actinomycetes</taxon>
        <taxon>Kitasatosporales</taxon>
        <taxon>Streptomycetaceae</taxon>
        <taxon>Streptomyces</taxon>
    </lineage>
</organism>
<evidence type="ECO:0000313" key="3">
    <source>
        <dbReference type="Proteomes" id="UP000828924"/>
    </source>
</evidence>
<dbReference type="EMBL" id="CP071872">
    <property type="protein sequence ID" value="UNM15140.1"/>
    <property type="molecule type" value="Genomic_DNA"/>
</dbReference>
<dbReference type="InterPro" id="IPR006311">
    <property type="entry name" value="TAT_signal"/>
</dbReference>
<dbReference type="PROSITE" id="PS51318">
    <property type="entry name" value="TAT"/>
    <property type="match status" value="1"/>
</dbReference>
<keyword evidence="1" id="KW-0732">Signal</keyword>
<evidence type="ECO:0000313" key="2">
    <source>
        <dbReference type="EMBL" id="UNM15140.1"/>
    </source>
</evidence>
<dbReference type="PROSITE" id="PS51257">
    <property type="entry name" value="PROKAR_LIPOPROTEIN"/>
    <property type="match status" value="1"/>
</dbReference>
<feature type="signal peptide" evidence="1">
    <location>
        <begin position="1"/>
        <end position="28"/>
    </location>
</feature>
<dbReference type="RefSeq" id="WP_242336275.1">
    <property type="nucleotide sequence ID" value="NZ_CP071872.1"/>
</dbReference>
<evidence type="ECO:0008006" key="4">
    <source>
        <dbReference type="Google" id="ProtNLM"/>
    </source>
</evidence>
<keyword evidence="3" id="KW-1185">Reference proteome</keyword>
<proteinExistence type="predicted"/>
<name>A0ABY3WX55_9ACTN</name>
<sequence length="170" mass="17816">MAITRARKTLLVGLTAATVACLGATALAAPQTAPAAPRAAGDMPLAVEDFNYPGADKLLQERQITLKRGDGHIVLTDITDQTACSADPANILVESFLGNFCFRTNATTGYLTMELPKTFNLWTGDQPIQATLTAEGEETVVQAPANDLTTVGIAGDTGKQSALVEIRLKG</sequence>
<reference evidence="2 3" key="1">
    <citation type="submission" date="2021-03" db="EMBL/GenBank/DDBJ databases">
        <title>Complete genome of Streptomyces formicae strain 1H-GS9 (DSM 100524).</title>
        <authorList>
            <person name="Atanasov K.E."/>
            <person name="Altabella T."/>
            <person name="Ferrer A."/>
        </authorList>
    </citation>
    <scope>NUCLEOTIDE SEQUENCE [LARGE SCALE GENOMIC DNA]</scope>
    <source>
        <strain evidence="2 3">1H-GS9</strain>
    </source>
</reference>
<feature type="chain" id="PRO_5047468825" description="Secreted protein" evidence="1">
    <location>
        <begin position="29"/>
        <end position="170"/>
    </location>
</feature>
<protein>
    <recommendedName>
        <fullName evidence="4">Secreted protein</fullName>
    </recommendedName>
</protein>
<evidence type="ECO:0000256" key="1">
    <source>
        <dbReference type="SAM" id="SignalP"/>
    </source>
</evidence>
<accession>A0ABY3WX55</accession>
<gene>
    <name evidence="2" type="ORF">J4032_30035</name>
</gene>